<reference evidence="1" key="1">
    <citation type="journal article" date="2014" name="Front. Microbiol.">
        <title>High frequency of phylogenetically diverse reductive dehalogenase-homologous genes in deep subseafloor sedimentary metagenomes.</title>
        <authorList>
            <person name="Kawai M."/>
            <person name="Futagami T."/>
            <person name="Toyoda A."/>
            <person name="Takaki Y."/>
            <person name="Nishi S."/>
            <person name="Hori S."/>
            <person name="Arai W."/>
            <person name="Tsubouchi T."/>
            <person name="Morono Y."/>
            <person name="Uchiyama I."/>
            <person name="Ito T."/>
            <person name="Fujiyama A."/>
            <person name="Inagaki F."/>
            <person name="Takami H."/>
        </authorList>
    </citation>
    <scope>NUCLEOTIDE SEQUENCE</scope>
    <source>
        <strain evidence="1">Expedition CK06-06</strain>
    </source>
</reference>
<dbReference type="EMBL" id="BARU01019435">
    <property type="protein sequence ID" value="GAH52665.1"/>
    <property type="molecule type" value="Genomic_DNA"/>
</dbReference>
<name>X1H6G4_9ZZZZ</name>
<dbReference type="AlphaFoldDB" id="X1H6G4"/>
<gene>
    <name evidence="1" type="ORF">S03H2_32001</name>
</gene>
<comment type="caution">
    <text evidence="1">The sequence shown here is derived from an EMBL/GenBank/DDBJ whole genome shotgun (WGS) entry which is preliminary data.</text>
</comment>
<proteinExistence type="predicted"/>
<evidence type="ECO:0000313" key="1">
    <source>
        <dbReference type="EMBL" id="GAH52665.1"/>
    </source>
</evidence>
<protein>
    <submittedName>
        <fullName evidence="1">Uncharacterized protein</fullName>
    </submittedName>
</protein>
<sequence length="129" mass="15001">MKETIITTTEDAWQCEVCGCKHNNDFGGKWDIFHCPEHGEFCNDGLKNCGLYRTVNEKGTRTCCPICGWATLEDWNEEYDKRKGELPKSVLDKMSLKREQNYLFENAFNFSGSPSYKRLKAWEEKKDAL</sequence>
<accession>X1H6G4</accession>
<organism evidence="1">
    <name type="scientific">marine sediment metagenome</name>
    <dbReference type="NCBI Taxonomy" id="412755"/>
    <lineage>
        <taxon>unclassified sequences</taxon>
        <taxon>metagenomes</taxon>
        <taxon>ecological metagenomes</taxon>
    </lineage>
</organism>